<dbReference type="PANTHER" id="PTHR11070:SF45">
    <property type="entry name" value="DNA 3'-5' HELICASE"/>
    <property type="match status" value="1"/>
</dbReference>
<dbReference type="Gene3D" id="3.40.50.300">
    <property type="entry name" value="P-loop containing nucleotide triphosphate hydrolases"/>
    <property type="match status" value="2"/>
</dbReference>
<evidence type="ECO:0000313" key="9">
    <source>
        <dbReference type="Proteomes" id="UP000181942"/>
    </source>
</evidence>
<dbReference type="GO" id="GO:0000725">
    <property type="term" value="P:recombinational repair"/>
    <property type="evidence" value="ECO:0007669"/>
    <property type="project" value="TreeGrafter"/>
</dbReference>
<feature type="compositionally biased region" description="Basic and acidic residues" evidence="6">
    <location>
        <begin position="153"/>
        <end position="178"/>
    </location>
</feature>
<feature type="binding site" evidence="5">
    <location>
        <begin position="227"/>
        <end position="234"/>
    </location>
    <ligand>
        <name>ATP</name>
        <dbReference type="ChEBI" id="CHEBI:30616"/>
    </ligand>
</feature>
<dbReference type="InterPro" id="IPR000212">
    <property type="entry name" value="DNA_helicase_UvrD/REP"/>
</dbReference>
<dbReference type="RefSeq" id="WP_075026963.1">
    <property type="nucleotide sequence ID" value="NZ_FONR01000003.1"/>
</dbReference>
<dbReference type="InterPro" id="IPR014016">
    <property type="entry name" value="UvrD-like_ATP-bd"/>
</dbReference>
<keyword evidence="3 5" id="KW-0347">Helicase</keyword>
<sequence>MTSTDPALARSLTHERAHHDACRAGLAAMVDGAEEQVVTGEDVSASGADAEVLGRQLRGQARDLRELPEGPLFFGKLDFAPGGGEHAGQSYHIGRLRITEHPAAPPLVVDWRAPVSRAFYQASARDPQGVAVRRRFGWAPGSKGDSADLTGLEDEHIGGGGPDRDGHRDDDGRREGHEGTSVPESRILTGEIERPRVGPMRDIAATIQPEQDHLVRGDLATSVCVQGAPGTGKTAVGLHRAAYLLYTHPQRIRRGGLLILGPNPTFLAYIAEVLPALGESGVRQSTLGDEIARHPVTARDDERAAAVKHDARMAEVLGRALYGNIGTYADSLVVPDGSYRWRVSAEELNRIVDGVRAEEPPYGIGRERVRTRAVRRLREQAEWRAGPQTNAWARKVSGSRPVGAYVDAVWPRMRPEEVLARLLTDAEALADAADGLLDADEQKAILWAKPPRSYKSARWSAADLVLLDEVAGLVEHPEGYGHVVVDEAQDLSPMECRAIARRAPFGSLTVLGDLAQGTTPWAAREWGELLGHLGKPDAAVVPLTIGFRVPEAVVGLANRLLARLDVRVPPARSLRRDGELTVRAVPDARDVLPATVDAVRGALAHEGSIGVIAADPDVGRVREALRAAGVEAAGPEELGARVAVVPATLAKGLEYDHVVAVEPAAVAEAEARGLHRLYVVLTRAVSRLEVVHARPLPW</sequence>
<organism evidence="8 9">
    <name type="scientific">Streptomyces mirabilis</name>
    <dbReference type="NCBI Taxonomy" id="68239"/>
    <lineage>
        <taxon>Bacteria</taxon>
        <taxon>Bacillati</taxon>
        <taxon>Actinomycetota</taxon>
        <taxon>Actinomycetes</taxon>
        <taxon>Kitasatosporales</taxon>
        <taxon>Streptomycetaceae</taxon>
        <taxon>Streptomyces</taxon>
    </lineage>
</organism>
<keyword evidence="1 5" id="KW-0547">Nucleotide-binding</keyword>
<dbReference type="GO" id="GO:0005524">
    <property type="term" value="F:ATP binding"/>
    <property type="evidence" value="ECO:0007669"/>
    <property type="project" value="UniProtKB-UniRule"/>
</dbReference>
<dbReference type="PROSITE" id="PS51198">
    <property type="entry name" value="UVRD_HELICASE_ATP_BIND"/>
    <property type="match status" value="1"/>
</dbReference>
<dbReference type="PANTHER" id="PTHR11070">
    <property type="entry name" value="UVRD / RECB / PCRA DNA HELICASE FAMILY MEMBER"/>
    <property type="match status" value="1"/>
</dbReference>
<evidence type="ECO:0000256" key="4">
    <source>
        <dbReference type="ARBA" id="ARBA00022840"/>
    </source>
</evidence>
<evidence type="ECO:0000256" key="5">
    <source>
        <dbReference type="PROSITE-ProRule" id="PRU00560"/>
    </source>
</evidence>
<dbReference type="EMBL" id="FONR01000003">
    <property type="protein sequence ID" value="SFE96246.1"/>
    <property type="molecule type" value="Genomic_DNA"/>
</dbReference>
<dbReference type="OrthoDB" id="9787585at2"/>
<gene>
    <name evidence="8" type="ORF">SAMN02787118_10384</name>
</gene>
<name>A0A1I2EUV9_9ACTN</name>
<dbReference type="GO" id="GO:0043138">
    <property type="term" value="F:3'-5' DNA helicase activity"/>
    <property type="evidence" value="ECO:0007669"/>
    <property type="project" value="TreeGrafter"/>
</dbReference>
<protein>
    <submittedName>
        <fullName evidence="8">DNA helicase IV</fullName>
    </submittedName>
</protein>
<feature type="domain" description="UvrD-like helicase ATP-binding" evidence="7">
    <location>
        <begin position="206"/>
        <end position="550"/>
    </location>
</feature>
<feature type="region of interest" description="Disordered" evidence="6">
    <location>
        <begin position="137"/>
        <end position="194"/>
    </location>
</feature>
<keyword evidence="4 5" id="KW-0067">ATP-binding</keyword>
<dbReference type="GO" id="GO:0016787">
    <property type="term" value="F:hydrolase activity"/>
    <property type="evidence" value="ECO:0007669"/>
    <property type="project" value="UniProtKB-UniRule"/>
</dbReference>
<evidence type="ECO:0000256" key="6">
    <source>
        <dbReference type="SAM" id="MobiDB-lite"/>
    </source>
</evidence>
<evidence type="ECO:0000259" key="7">
    <source>
        <dbReference type="PROSITE" id="PS51198"/>
    </source>
</evidence>
<dbReference type="AlphaFoldDB" id="A0A1I2EUV9"/>
<dbReference type="FunFam" id="3.40.50.300:FF:004194">
    <property type="entry name" value="DNA helicase"/>
    <property type="match status" value="1"/>
</dbReference>
<keyword evidence="2 5" id="KW-0378">Hydrolase</keyword>
<accession>A0A1I2EUV9</accession>
<dbReference type="GO" id="GO:0005829">
    <property type="term" value="C:cytosol"/>
    <property type="evidence" value="ECO:0007669"/>
    <property type="project" value="TreeGrafter"/>
</dbReference>
<dbReference type="GO" id="GO:0003677">
    <property type="term" value="F:DNA binding"/>
    <property type="evidence" value="ECO:0007669"/>
    <property type="project" value="InterPro"/>
</dbReference>
<evidence type="ECO:0000256" key="2">
    <source>
        <dbReference type="ARBA" id="ARBA00022801"/>
    </source>
</evidence>
<dbReference type="SUPFAM" id="SSF52540">
    <property type="entry name" value="P-loop containing nucleoside triphosphate hydrolases"/>
    <property type="match status" value="1"/>
</dbReference>
<dbReference type="Proteomes" id="UP000181942">
    <property type="component" value="Unassembled WGS sequence"/>
</dbReference>
<evidence type="ECO:0000313" key="8">
    <source>
        <dbReference type="EMBL" id="SFE96246.1"/>
    </source>
</evidence>
<dbReference type="InterPro" id="IPR027417">
    <property type="entry name" value="P-loop_NTPase"/>
</dbReference>
<reference evidence="8 9" key="1">
    <citation type="submission" date="2016-10" db="EMBL/GenBank/DDBJ databases">
        <authorList>
            <person name="de Groot N.N."/>
        </authorList>
    </citation>
    <scope>NUCLEOTIDE SEQUENCE [LARGE SCALE GENOMIC DNA]</scope>
    <source>
        <strain evidence="8 9">OK461</strain>
    </source>
</reference>
<evidence type="ECO:0000256" key="3">
    <source>
        <dbReference type="ARBA" id="ARBA00022806"/>
    </source>
</evidence>
<proteinExistence type="predicted"/>
<evidence type="ECO:0000256" key="1">
    <source>
        <dbReference type="ARBA" id="ARBA00022741"/>
    </source>
</evidence>